<evidence type="ECO:0000256" key="5">
    <source>
        <dbReference type="SAM" id="SignalP"/>
    </source>
</evidence>
<dbReference type="EMBL" id="JO841842">
    <property type="protein sequence ID" value="AEO33459.1"/>
    <property type="molecule type" value="mRNA"/>
</dbReference>
<evidence type="ECO:0000313" key="6">
    <source>
        <dbReference type="EMBL" id="AEO33459.1"/>
    </source>
</evidence>
<evidence type="ECO:0000256" key="2">
    <source>
        <dbReference type="ARBA" id="ARBA00022723"/>
    </source>
</evidence>
<organism evidence="6">
    <name type="scientific">Amblyomma maculatum</name>
    <name type="common">Gulf Coast tick</name>
    <dbReference type="NCBI Taxonomy" id="34609"/>
    <lineage>
        <taxon>Eukaryota</taxon>
        <taxon>Metazoa</taxon>
        <taxon>Ecdysozoa</taxon>
        <taxon>Arthropoda</taxon>
        <taxon>Chelicerata</taxon>
        <taxon>Arachnida</taxon>
        <taxon>Acari</taxon>
        <taxon>Parasitiformes</taxon>
        <taxon>Ixodida</taxon>
        <taxon>Ixodoidea</taxon>
        <taxon>Ixodidae</taxon>
        <taxon>Amblyomminae</taxon>
        <taxon>Amblyomma</taxon>
    </lineage>
</organism>
<sequence length="401" mass="44987">SFLVVFLWWLGGIWKHKDHEQNGPQLPPGPAGVPFLGCLDTLLKGPNAKKAFALSSIYGSVVRIKAGLSQTIVLNDLNSIKTYLSHKHLLDRSPDWVQGASIDVGFYAYRGKKWEVNRSFSLKLLREMGYGKPGMRAIIVEGCEQLVTRIAEAQGQPLDLLQLVLASACNNIGALIFGCRYPFDDSKHRQLVNSIRDEFMLSRKKSMLSFLPSTLMNFAKHLLFTTAAAVHGTMEYIEAFVGEHIHCETGNVEPGNGSFLAKYAFYANESRRKDPYIHNNSSLKGNAVGFLIPATVTVSAMLMRILLLVTANDEVQDRIQGEIEAVVGSERQPTWEDRYVMPYTMAVMWEAQRWHTLLPLGLPRWAVQDVVIGKYLVPRGSTIIPNIWAVHNDPKHWIEPD</sequence>
<dbReference type="PANTHER" id="PTHR24300">
    <property type="entry name" value="CYTOCHROME P450 508A4-RELATED"/>
    <property type="match status" value="1"/>
</dbReference>
<dbReference type="GO" id="GO:0006082">
    <property type="term" value="P:organic acid metabolic process"/>
    <property type="evidence" value="ECO:0007669"/>
    <property type="project" value="TreeGrafter"/>
</dbReference>
<feature type="non-terminal residue" evidence="6">
    <location>
        <position position="1"/>
    </location>
</feature>
<keyword evidence="4" id="KW-0560">Oxidoreductase</keyword>
<dbReference type="GO" id="GO:0005737">
    <property type="term" value="C:cytoplasm"/>
    <property type="evidence" value="ECO:0007669"/>
    <property type="project" value="TreeGrafter"/>
</dbReference>
<feature type="chain" id="PRO_5012181048" description="Cytochrome P450" evidence="5">
    <location>
        <begin position="16"/>
        <end position="401"/>
    </location>
</feature>
<dbReference type="PANTHER" id="PTHR24300:SF375">
    <property type="entry name" value="CYTOCHROME P450 FAMILY"/>
    <property type="match status" value="1"/>
</dbReference>
<dbReference type="InterPro" id="IPR050182">
    <property type="entry name" value="Cytochrome_P450_fam2"/>
</dbReference>
<dbReference type="GO" id="GO:0005506">
    <property type="term" value="F:iron ion binding"/>
    <property type="evidence" value="ECO:0007669"/>
    <property type="project" value="InterPro"/>
</dbReference>
<evidence type="ECO:0000256" key="3">
    <source>
        <dbReference type="ARBA" id="ARBA00023004"/>
    </source>
</evidence>
<feature type="signal peptide" evidence="5">
    <location>
        <begin position="1"/>
        <end position="15"/>
    </location>
</feature>
<dbReference type="GO" id="GO:0020037">
    <property type="term" value="F:heme binding"/>
    <property type="evidence" value="ECO:0007669"/>
    <property type="project" value="InterPro"/>
</dbReference>
<keyword evidence="2" id="KW-0479">Metal-binding</keyword>
<keyword evidence="5" id="KW-0732">Signal</keyword>
<protein>
    <recommendedName>
        <fullName evidence="7">Cytochrome P450</fullName>
    </recommendedName>
</protein>
<proteinExistence type="evidence at transcript level"/>
<evidence type="ECO:0000256" key="4">
    <source>
        <dbReference type="ARBA" id="ARBA00023033"/>
    </source>
</evidence>
<accession>G3MIZ1</accession>
<dbReference type="PRINTS" id="PR00463">
    <property type="entry name" value="EP450I"/>
</dbReference>
<feature type="non-terminal residue" evidence="6">
    <location>
        <position position="401"/>
    </location>
</feature>
<keyword evidence="4" id="KW-0503">Monooxygenase</keyword>
<dbReference type="SUPFAM" id="SSF48264">
    <property type="entry name" value="Cytochrome P450"/>
    <property type="match status" value="1"/>
</dbReference>
<dbReference type="GO" id="GO:0006805">
    <property type="term" value="P:xenobiotic metabolic process"/>
    <property type="evidence" value="ECO:0007669"/>
    <property type="project" value="TreeGrafter"/>
</dbReference>
<dbReference type="InterPro" id="IPR001128">
    <property type="entry name" value="Cyt_P450"/>
</dbReference>
<dbReference type="InterPro" id="IPR036396">
    <property type="entry name" value="Cyt_P450_sf"/>
</dbReference>
<dbReference type="AlphaFoldDB" id="G3MIZ1"/>
<name>G3MIZ1_AMBMU</name>
<dbReference type="Pfam" id="PF00067">
    <property type="entry name" value="p450"/>
    <property type="match status" value="1"/>
</dbReference>
<evidence type="ECO:0000256" key="1">
    <source>
        <dbReference type="ARBA" id="ARBA00010617"/>
    </source>
</evidence>
<keyword evidence="3" id="KW-0408">Iron</keyword>
<reference evidence="6" key="1">
    <citation type="journal article" date="2011" name="PLoS ONE">
        <title>A deep insight into the sialotranscriptome of the gulf coast tick, Amblyomma maculatum.</title>
        <authorList>
            <person name="Karim S."/>
            <person name="Singh P."/>
            <person name="Ribeiro J.M."/>
        </authorList>
    </citation>
    <scope>NUCLEOTIDE SEQUENCE</scope>
    <source>
        <tissue evidence="6">Salivary gland</tissue>
    </source>
</reference>
<dbReference type="InterPro" id="IPR002401">
    <property type="entry name" value="Cyt_P450_E_grp-I"/>
</dbReference>
<dbReference type="Gene3D" id="1.10.630.10">
    <property type="entry name" value="Cytochrome P450"/>
    <property type="match status" value="1"/>
</dbReference>
<comment type="similarity">
    <text evidence="1">Belongs to the cytochrome P450 family.</text>
</comment>
<evidence type="ECO:0008006" key="7">
    <source>
        <dbReference type="Google" id="ProtNLM"/>
    </source>
</evidence>
<dbReference type="GO" id="GO:0016712">
    <property type="term" value="F:oxidoreductase activity, acting on paired donors, with incorporation or reduction of molecular oxygen, reduced flavin or flavoprotein as one donor, and incorporation of one atom of oxygen"/>
    <property type="evidence" value="ECO:0007669"/>
    <property type="project" value="TreeGrafter"/>
</dbReference>